<accession>A0A9D1SZS5</accession>
<dbReference type="InterPro" id="IPR010905">
    <property type="entry name" value="Glyco_hydro_88"/>
</dbReference>
<protein>
    <submittedName>
        <fullName evidence="7">Glycoside hydrolase family 88 protein</fullName>
    </submittedName>
</protein>
<dbReference type="PANTHER" id="PTHR36845">
    <property type="entry name" value="HYDROLASE, PUTATIVE (AFU_ORTHOLOGUE AFUA_7G05090)-RELATED"/>
    <property type="match status" value="1"/>
</dbReference>
<feature type="binding site" evidence="4">
    <location>
        <position position="266"/>
    </location>
    <ligand>
        <name>substrate</name>
    </ligand>
</feature>
<dbReference type="InterPro" id="IPR008928">
    <property type="entry name" value="6-hairpin_glycosidase_sf"/>
</dbReference>
<evidence type="ECO:0000259" key="6">
    <source>
        <dbReference type="Pfam" id="PF07833"/>
    </source>
</evidence>
<dbReference type="Gene3D" id="1.50.10.10">
    <property type="match status" value="1"/>
</dbReference>
<name>A0A9D1SZS5_9FIRM</name>
<dbReference type="PROSITE" id="PS51257">
    <property type="entry name" value="PROKAR_LIPOPROTEIN"/>
    <property type="match status" value="1"/>
</dbReference>
<feature type="binding site" evidence="4">
    <location>
        <position position="390"/>
    </location>
    <ligand>
        <name>substrate</name>
    </ligand>
</feature>
<feature type="signal peptide" evidence="5">
    <location>
        <begin position="1"/>
        <end position="31"/>
    </location>
</feature>
<dbReference type="SUPFAM" id="SSF55383">
    <property type="entry name" value="Copper amine oxidase, domain N"/>
    <property type="match status" value="1"/>
</dbReference>
<dbReference type="AlphaFoldDB" id="A0A9D1SZS5"/>
<comment type="similarity">
    <text evidence="2">Belongs to the glycosyl hydrolase 88 family.</text>
</comment>
<reference evidence="7" key="1">
    <citation type="submission" date="2020-10" db="EMBL/GenBank/DDBJ databases">
        <authorList>
            <person name="Gilroy R."/>
        </authorList>
    </citation>
    <scope>NUCLEOTIDE SEQUENCE</scope>
    <source>
        <strain evidence="7">4920</strain>
    </source>
</reference>
<proteinExistence type="inferred from homology"/>
<gene>
    <name evidence="7" type="ORF">IAC74_03525</name>
</gene>
<comment type="caution">
    <text evidence="7">The sequence shown here is derived from an EMBL/GenBank/DDBJ whole genome shotgun (WGS) entry which is preliminary data.</text>
</comment>
<feature type="active site" description="Nucleophile" evidence="3">
    <location>
        <position position="266"/>
    </location>
</feature>
<dbReference type="Pfam" id="PF07833">
    <property type="entry name" value="Cu_amine_oxidN1"/>
    <property type="match status" value="1"/>
</dbReference>
<dbReference type="InterPro" id="IPR012341">
    <property type="entry name" value="6hp_glycosidase-like_sf"/>
</dbReference>
<keyword evidence="1 7" id="KW-0378">Hydrolase</keyword>
<dbReference type="Pfam" id="PF07470">
    <property type="entry name" value="Glyco_hydro_88"/>
    <property type="match status" value="1"/>
</dbReference>
<dbReference type="PANTHER" id="PTHR36845:SF1">
    <property type="entry name" value="HYDROLASE, PUTATIVE (AFU_ORTHOLOGUE AFUA_7G05090)-RELATED"/>
    <property type="match status" value="1"/>
</dbReference>
<evidence type="ECO:0000313" key="7">
    <source>
        <dbReference type="EMBL" id="HIV02619.1"/>
    </source>
</evidence>
<organism evidence="7 8">
    <name type="scientific">Candidatus Aphodoplasma excrementigallinarum</name>
    <dbReference type="NCBI Taxonomy" id="2840673"/>
    <lineage>
        <taxon>Bacteria</taxon>
        <taxon>Bacillati</taxon>
        <taxon>Bacillota</taxon>
        <taxon>Clostridia</taxon>
        <taxon>Eubacteriales</taxon>
        <taxon>Candidatus Aphodoplasma</taxon>
    </lineage>
</organism>
<keyword evidence="5" id="KW-0732">Signal</keyword>
<feature type="domain" description="Copper amine oxidase-like N-terminal" evidence="6">
    <location>
        <begin position="68"/>
        <end position="164"/>
    </location>
</feature>
<feature type="binding site" evidence="4">
    <location>
        <position position="402"/>
    </location>
    <ligand>
        <name>substrate</name>
    </ligand>
</feature>
<evidence type="ECO:0000256" key="2">
    <source>
        <dbReference type="ARBA" id="ARBA00038358"/>
    </source>
</evidence>
<dbReference type="InterPro" id="IPR012854">
    <property type="entry name" value="Cu_amine_oxidase-like_N"/>
</dbReference>
<evidence type="ECO:0000313" key="8">
    <source>
        <dbReference type="Proteomes" id="UP000886743"/>
    </source>
</evidence>
<feature type="binding site" evidence="4">
    <location>
        <position position="331"/>
    </location>
    <ligand>
        <name>substrate</name>
    </ligand>
</feature>
<sequence length="547" mass="60392">MKGIAGRFMKGMLSVAVSCALLLGGCAPVQSQGDAAAQETDLRPAVDRVIFTIGSDKMYIGTREYTIETPYLVNDTTLVPVRAVAEGLGAEVGWDGDTRRVSVQKDGVDVALTLDSTGAQINGQTVELLCAPALNGDTTMVPIRVISEAFGMEVIYDAVKENVVVAKRSFPDAVTVDAAEIDAAKDFICEKIAQTADKFVDGQFPHGSTDGKYIPESPGWVGGFYTGLNYLCYEFSGDEAYRSKAEEASETLKTLFYNDKQVYNHDLGFTFVLSYYQDYLLTGSEDSKQVVIDAGDALLARANEELGYIQGWNVWGGDEFSQDNQYRMIADSMCNIPLLFICSELTGDSKYYDGAVQHARLTQQYLVRNDYTSAHTFVFTPDGEPKYEQTHQGAADDSCWARGQAWIINGMAYAYAKTGDTSFLDTAKNCADTYFLKTQQDLIPKWDLDYQRFASEPLDSSAAGIIACGLMQIYDSTGDEFYYEAAKRIFKTLYESYSTKDDPDNEGLILHATGHKPNGQNIDVSLIYGDYYFAELTERLGEKLENQ</sequence>
<feature type="binding site" evidence="4">
    <location>
        <position position="406"/>
    </location>
    <ligand>
        <name>substrate</name>
    </ligand>
</feature>
<dbReference type="Gene3D" id="3.30.457.10">
    <property type="entry name" value="Copper amine oxidase-like, N-terminal domain"/>
    <property type="match status" value="1"/>
</dbReference>
<dbReference type="GO" id="GO:0052757">
    <property type="term" value="F:chondroitin hydrolase activity"/>
    <property type="evidence" value="ECO:0007669"/>
    <property type="project" value="TreeGrafter"/>
</dbReference>
<feature type="chain" id="PRO_5039499175" evidence="5">
    <location>
        <begin position="32"/>
        <end position="547"/>
    </location>
</feature>
<evidence type="ECO:0000256" key="4">
    <source>
        <dbReference type="PIRSR" id="PIRSR610905-2"/>
    </source>
</evidence>
<dbReference type="GO" id="GO:0000272">
    <property type="term" value="P:polysaccharide catabolic process"/>
    <property type="evidence" value="ECO:0007669"/>
    <property type="project" value="TreeGrafter"/>
</dbReference>
<evidence type="ECO:0000256" key="5">
    <source>
        <dbReference type="SAM" id="SignalP"/>
    </source>
</evidence>
<reference evidence="7" key="2">
    <citation type="journal article" date="2021" name="PeerJ">
        <title>Extensive microbial diversity within the chicken gut microbiome revealed by metagenomics and culture.</title>
        <authorList>
            <person name="Gilroy R."/>
            <person name="Ravi A."/>
            <person name="Getino M."/>
            <person name="Pursley I."/>
            <person name="Horton D.L."/>
            <person name="Alikhan N.F."/>
            <person name="Baker D."/>
            <person name="Gharbi K."/>
            <person name="Hall N."/>
            <person name="Watson M."/>
            <person name="Adriaenssens E.M."/>
            <person name="Foster-Nyarko E."/>
            <person name="Jarju S."/>
            <person name="Secka A."/>
            <person name="Antonio M."/>
            <person name="Oren A."/>
            <person name="Chaudhuri R.R."/>
            <person name="La Ragione R."/>
            <person name="Hildebrand F."/>
            <person name="Pallen M.J."/>
        </authorList>
    </citation>
    <scope>NUCLEOTIDE SEQUENCE</scope>
    <source>
        <strain evidence="7">4920</strain>
    </source>
</reference>
<evidence type="ECO:0000256" key="3">
    <source>
        <dbReference type="PIRSR" id="PIRSR610905-1"/>
    </source>
</evidence>
<dbReference type="InterPro" id="IPR052369">
    <property type="entry name" value="UG_Glycosaminoglycan_Hydrolase"/>
</dbReference>
<dbReference type="InterPro" id="IPR036582">
    <property type="entry name" value="Mao_N_sf"/>
</dbReference>
<dbReference type="Proteomes" id="UP000886743">
    <property type="component" value="Unassembled WGS sequence"/>
</dbReference>
<dbReference type="EMBL" id="DVOF01000104">
    <property type="protein sequence ID" value="HIV02619.1"/>
    <property type="molecule type" value="Genomic_DNA"/>
</dbReference>
<feature type="active site" description="Proton donor" evidence="3">
    <location>
        <position position="331"/>
    </location>
</feature>
<evidence type="ECO:0000256" key="1">
    <source>
        <dbReference type="ARBA" id="ARBA00022801"/>
    </source>
</evidence>
<dbReference type="SUPFAM" id="SSF48208">
    <property type="entry name" value="Six-hairpin glycosidases"/>
    <property type="match status" value="1"/>
</dbReference>